<keyword evidence="3" id="KW-1185">Reference proteome</keyword>
<dbReference type="RefSeq" id="WP_243990135.1">
    <property type="nucleotide sequence ID" value="NZ_JALHLE010000002.1"/>
</dbReference>
<organism evidence="2 3">
    <name type="scientific">Novosphingobium album</name>
    <name type="common">ex Hu et al. 2023</name>
    <dbReference type="NCBI Taxonomy" id="2930093"/>
    <lineage>
        <taxon>Bacteria</taxon>
        <taxon>Pseudomonadati</taxon>
        <taxon>Pseudomonadota</taxon>
        <taxon>Alphaproteobacteria</taxon>
        <taxon>Sphingomonadales</taxon>
        <taxon>Sphingomonadaceae</taxon>
        <taxon>Novosphingobium</taxon>
    </lineage>
</organism>
<feature type="domain" description="Carboxymuconolactone decarboxylase-like" evidence="1">
    <location>
        <begin position="61"/>
        <end position="143"/>
    </location>
</feature>
<dbReference type="PANTHER" id="PTHR34846:SF5">
    <property type="entry name" value="CARBOXYMUCONOLACTONE DECARBOXYLASE-LIKE DOMAIN-CONTAINING PROTEIN"/>
    <property type="match status" value="1"/>
</dbReference>
<dbReference type="Pfam" id="PF02627">
    <property type="entry name" value="CMD"/>
    <property type="match status" value="1"/>
</dbReference>
<dbReference type="PANTHER" id="PTHR34846">
    <property type="entry name" value="4-CARBOXYMUCONOLACTONE DECARBOXYLASE FAMILY PROTEIN (AFU_ORTHOLOGUE AFUA_6G11590)"/>
    <property type="match status" value="1"/>
</dbReference>
<dbReference type="Proteomes" id="UP001162880">
    <property type="component" value="Unassembled WGS sequence"/>
</dbReference>
<dbReference type="InterPro" id="IPR029032">
    <property type="entry name" value="AhpD-like"/>
</dbReference>
<name>A0ABT0AWX9_9SPHN</name>
<accession>A0ABT0AWX9</accession>
<dbReference type="EMBL" id="JALHLE010000002">
    <property type="protein sequence ID" value="MCJ2177282.1"/>
    <property type="molecule type" value="Genomic_DNA"/>
</dbReference>
<sequence length="203" mass="22699">MPWDAAERTKQVTGARERLPFLSEDQLDERHFAAMEQLRVLYGYPEGMPLAPFFATLAHSPEFFAGYIDLGVAASIRSALPDRVRELAILRTGWLYGAPYLWGEHVKATRGKVFTPDEIERITEGPEAPGWGELDRAVMQAADDLHSDAMISDAVWGVLAQHLDERQLLELPMLVGHYVLTAFLQNSLRSRLTENNPAGLAAR</sequence>
<comment type="caution">
    <text evidence="2">The sequence shown here is derived from an EMBL/GenBank/DDBJ whole genome shotgun (WGS) entry which is preliminary data.</text>
</comment>
<evidence type="ECO:0000259" key="1">
    <source>
        <dbReference type="Pfam" id="PF02627"/>
    </source>
</evidence>
<dbReference type="Gene3D" id="1.20.1290.10">
    <property type="entry name" value="AhpD-like"/>
    <property type="match status" value="1"/>
</dbReference>
<evidence type="ECO:0000313" key="2">
    <source>
        <dbReference type="EMBL" id="MCJ2177282.1"/>
    </source>
</evidence>
<reference evidence="2" key="1">
    <citation type="submission" date="2022-03" db="EMBL/GenBank/DDBJ databases">
        <title>Identification of a novel bacterium isolated from mangrove sediments.</title>
        <authorList>
            <person name="Pan X."/>
        </authorList>
    </citation>
    <scope>NUCLEOTIDE SEQUENCE</scope>
    <source>
        <strain evidence="2">B2580</strain>
    </source>
</reference>
<protein>
    <submittedName>
        <fullName evidence="2">Carboxymuconolactone decarboxylase family protein</fullName>
    </submittedName>
</protein>
<dbReference type="SUPFAM" id="SSF69118">
    <property type="entry name" value="AhpD-like"/>
    <property type="match status" value="1"/>
</dbReference>
<proteinExistence type="predicted"/>
<evidence type="ECO:0000313" key="3">
    <source>
        <dbReference type="Proteomes" id="UP001162880"/>
    </source>
</evidence>
<gene>
    <name evidence="2" type="ORF">MTR64_01765</name>
</gene>
<dbReference type="InterPro" id="IPR003779">
    <property type="entry name" value="CMD-like"/>
</dbReference>